<dbReference type="Proteomes" id="UP000095751">
    <property type="component" value="Unassembled WGS sequence"/>
</dbReference>
<feature type="compositionally biased region" description="Basic and acidic residues" evidence="2">
    <location>
        <begin position="42"/>
        <end position="52"/>
    </location>
</feature>
<evidence type="ECO:0000313" key="4">
    <source>
        <dbReference type="Proteomes" id="UP000095751"/>
    </source>
</evidence>
<gene>
    <name evidence="3" type="ORF">FRACYDRAFT_239402</name>
</gene>
<organism evidence="3 4">
    <name type="scientific">Fragilariopsis cylindrus CCMP1102</name>
    <dbReference type="NCBI Taxonomy" id="635003"/>
    <lineage>
        <taxon>Eukaryota</taxon>
        <taxon>Sar</taxon>
        <taxon>Stramenopiles</taxon>
        <taxon>Ochrophyta</taxon>
        <taxon>Bacillariophyta</taxon>
        <taxon>Bacillariophyceae</taxon>
        <taxon>Bacillariophycidae</taxon>
        <taxon>Bacillariales</taxon>
        <taxon>Bacillariaceae</taxon>
        <taxon>Fragilariopsis</taxon>
    </lineage>
</organism>
<name>A0A1E7FF61_9STRA</name>
<dbReference type="KEGG" id="fcy:FRACYDRAFT_239402"/>
<feature type="compositionally biased region" description="Basic and acidic residues" evidence="2">
    <location>
        <begin position="15"/>
        <end position="28"/>
    </location>
</feature>
<feature type="compositionally biased region" description="Low complexity" evidence="2">
    <location>
        <begin position="199"/>
        <end position="216"/>
    </location>
</feature>
<accession>A0A1E7FF61</accession>
<evidence type="ECO:0000256" key="1">
    <source>
        <dbReference type="SAM" id="Coils"/>
    </source>
</evidence>
<keyword evidence="1" id="KW-0175">Coiled coil</keyword>
<dbReference type="EMBL" id="KV784358">
    <property type="protein sequence ID" value="OEU16809.1"/>
    <property type="molecule type" value="Genomic_DNA"/>
</dbReference>
<feature type="coiled-coil region" evidence="1">
    <location>
        <begin position="100"/>
        <end position="170"/>
    </location>
</feature>
<reference evidence="3 4" key="1">
    <citation type="submission" date="2016-09" db="EMBL/GenBank/DDBJ databases">
        <title>Extensive genetic diversity and differential bi-allelic expression allows diatom success in the polar Southern Ocean.</title>
        <authorList>
            <consortium name="DOE Joint Genome Institute"/>
            <person name="Mock T."/>
            <person name="Otillar R.P."/>
            <person name="Strauss J."/>
            <person name="Dupont C."/>
            <person name="Frickenhaus S."/>
            <person name="Maumus F."/>
            <person name="Mcmullan M."/>
            <person name="Sanges R."/>
            <person name="Schmutz J."/>
            <person name="Toseland A."/>
            <person name="Valas R."/>
            <person name="Veluchamy A."/>
            <person name="Ward B.J."/>
            <person name="Allen A."/>
            <person name="Barry K."/>
            <person name="Falciatore A."/>
            <person name="Ferrante M."/>
            <person name="Fortunato A.E."/>
            <person name="Gloeckner G."/>
            <person name="Gruber A."/>
            <person name="Hipkin R."/>
            <person name="Janech M."/>
            <person name="Kroth P."/>
            <person name="Leese F."/>
            <person name="Lindquist E."/>
            <person name="Lyon B.R."/>
            <person name="Martin J."/>
            <person name="Mayer C."/>
            <person name="Parker M."/>
            <person name="Quesneville H."/>
            <person name="Raymond J."/>
            <person name="Uhlig C."/>
            <person name="Valentin K.U."/>
            <person name="Worden A.Z."/>
            <person name="Armbrust E.V."/>
            <person name="Bowler C."/>
            <person name="Green B."/>
            <person name="Moulton V."/>
            <person name="Van Oosterhout C."/>
            <person name="Grigoriev I."/>
        </authorList>
    </citation>
    <scope>NUCLEOTIDE SEQUENCE [LARGE SCALE GENOMIC DNA]</scope>
    <source>
        <strain evidence="3 4">CCMP1102</strain>
    </source>
</reference>
<feature type="region of interest" description="Disordered" evidence="2">
    <location>
        <begin position="1"/>
        <end position="28"/>
    </location>
</feature>
<evidence type="ECO:0000313" key="3">
    <source>
        <dbReference type="EMBL" id="OEU16809.1"/>
    </source>
</evidence>
<feature type="region of interest" description="Disordered" evidence="2">
    <location>
        <begin position="42"/>
        <end position="72"/>
    </location>
</feature>
<feature type="compositionally biased region" description="Basic and acidic residues" evidence="2">
    <location>
        <begin position="61"/>
        <end position="72"/>
    </location>
</feature>
<evidence type="ECO:0000256" key="2">
    <source>
        <dbReference type="SAM" id="MobiDB-lite"/>
    </source>
</evidence>
<protein>
    <submittedName>
        <fullName evidence="3">Uncharacterized protein</fullName>
    </submittedName>
</protein>
<dbReference type="InParanoid" id="A0A1E7FF61"/>
<dbReference type="AlphaFoldDB" id="A0A1E7FF61"/>
<keyword evidence="4" id="KW-1185">Reference proteome</keyword>
<dbReference type="OrthoDB" id="47652at2759"/>
<feature type="region of interest" description="Disordered" evidence="2">
    <location>
        <begin position="184"/>
        <end position="218"/>
    </location>
</feature>
<sequence>MSSRHDRHMSSSSRHGNDQKPRISKTEKIAELLGKLKLLTEENKQLKRESKKNSSLSADQHSGDNVESHGVRDKLKEALRALKRVTVKQEMSLATLRQRSKQRRGELEQKNKIMKKLQEENKAYRIAHEKIGENNGNDDDLRARIADLELQLAKEENTKAEQSEKLKEREAGITSLQAKLSNMNKGGIRGVSRNASSDSSVGGLSMASASSSLTSTEDVNRMKRDLAKKMEKITNLQHELEACKDEIHDLKQKDQFSSAFPGMTPAQSDDDDFFDDDDGDDDVWATF</sequence>
<feature type="compositionally biased region" description="Acidic residues" evidence="2">
    <location>
        <begin position="268"/>
        <end position="287"/>
    </location>
</feature>
<feature type="coiled-coil region" evidence="1">
    <location>
        <begin position="219"/>
        <end position="253"/>
    </location>
</feature>
<proteinExistence type="predicted"/>
<feature type="region of interest" description="Disordered" evidence="2">
    <location>
        <begin position="253"/>
        <end position="287"/>
    </location>
</feature>